<evidence type="ECO:0000313" key="2">
    <source>
        <dbReference type="Proteomes" id="UP001060215"/>
    </source>
</evidence>
<accession>A0ACC0I076</accession>
<comment type="caution">
    <text evidence="1">The sequence shown here is derived from an EMBL/GenBank/DDBJ whole genome shotgun (WGS) entry which is preliminary data.</text>
</comment>
<dbReference type="Proteomes" id="UP001060215">
    <property type="component" value="Chromosome 2"/>
</dbReference>
<gene>
    <name evidence="1" type="ORF">LOK49_LG04G00495</name>
</gene>
<proteinExistence type="predicted"/>
<organism evidence="1 2">
    <name type="scientific">Camellia lanceoleosa</name>
    <dbReference type="NCBI Taxonomy" id="1840588"/>
    <lineage>
        <taxon>Eukaryota</taxon>
        <taxon>Viridiplantae</taxon>
        <taxon>Streptophyta</taxon>
        <taxon>Embryophyta</taxon>
        <taxon>Tracheophyta</taxon>
        <taxon>Spermatophyta</taxon>
        <taxon>Magnoliopsida</taxon>
        <taxon>eudicotyledons</taxon>
        <taxon>Gunneridae</taxon>
        <taxon>Pentapetalae</taxon>
        <taxon>asterids</taxon>
        <taxon>Ericales</taxon>
        <taxon>Theaceae</taxon>
        <taxon>Camellia</taxon>
    </lineage>
</organism>
<name>A0ACC0I076_9ERIC</name>
<keyword evidence="2" id="KW-1185">Reference proteome</keyword>
<evidence type="ECO:0000313" key="1">
    <source>
        <dbReference type="EMBL" id="KAI8019034.1"/>
    </source>
</evidence>
<protein>
    <submittedName>
        <fullName evidence="1">Uncharacterized protein</fullName>
    </submittedName>
</protein>
<reference evidence="1 2" key="1">
    <citation type="journal article" date="2022" name="Plant J.">
        <title>Chromosome-level genome of Camellia lanceoleosa provides a valuable resource for understanding genome evolution and self-incompatibility.</title>
        <authorList>
            <person name="Gong W."/>
            <person name="Xiao S."/>
            <person name="Wang L."/>
            <person name="Liao Z."/>
            <person name="Chang Y."/>
            <person name="Mo W."/>
            <person name="Hu G."/>
            <person name="Li W."/>
            <person name="Zhao G."/>
            <person name="Zhu H."/>
            <person name="Hu X."/>
            <person name="Ji K."/>
            <person name="Xiang X."/>
            <person name="Song Q."/>
            <person name="Yuan D."/>
            <person name="Jin S."/>
            <person name="Zhang L."/>
        </authorList>
    </citation>
    <scope>NUCLEOTIDE SEQUENCE [LARGE SCALE GENOMIC DNA]</scope>
    <source>
        <strain evidence="1">SQ_2022a</strain>
    </source>
</reference>
<sequence length="33" mass="4007">MNEFIQISEINSYCIKIMVDQIEIIIQFYQTHT</sequence>
<dbReference type="EMBL" id="CM045759">
    <property type="protein sequence ID" value="KAI8019034.1"/>
    <property type="molecule type" value="Genomic_DNA"/>
</dbReference>